<dbReference type="HOGENOM" id="CLU_2875271_0_0_2"/>
<name>A0A097QUQ3_9EURY</name>
<dbReference type="GeneID" id="25153300"/>
<dbReference type="AlphaFoldDB" id="A0A097QUQ3"/>
<keyword evidence="1" id="KW-0175">Coiled coil</keyword>
<dbReference type="KEGG" id="teu:TEU_07605"/>
<dbReference type="RefSeq" id="WP_050003180.1">
    <property type="nucleotide sequence ID" value="NZ_CP008887.1"/>
</dbReference>
<protein>
    <submittedName>
        <fullName evidence="3">Uncharacterized protein</fullName>
    </submittedName>
</protein>
<dbReference type="EMBL" id="CP008887">
    <property type="protein sequence ID" value="AIU70206.1"/>
    <property type="molecule type" value="Genomic_DNA"/>
</dbReference>
<keyword evidence="2" id="KW-0812">Transmembrane</keyword>
<keyword evidence="2" id="KW-1133">Transmembrane helix</keyword>
<evidence type="ECO:0000313" key="3">
    <source>
        <dbReference type="EMBL" id="AIU70206.1"/>
    </source>
</evidence>
<accession>A0A097QUQ3</accession>
<organism evidence="3 4">
    <name type="scientific">Thermococcus eurythermalis</name>
    <dbReference type="NCBI Taxonomy" id="1505907"/>
    <lineage>
        <taxon>Archaea</taxon>
        <taxon>Methanobacteriati</taxon>
        <taxon>Methanobacteriota</taxon>
        <taxon>Thermococci</taxon>
        <taxon>Thermococcales</taxon>
        <taxon>Thermococcaceae</taxon>
        <taxon>Thermococcus</taxon>
    </lineage>
</organism>
<dbReference type="STRING" id="1505907.TEU_07605"/>
<feature type="coiled-coil region" evidence="1">
    <location>
        <begin position="26"/>
        <end position="60"/>
    </location>
</feature>
<evidence type="ECO:0000313" key="4">
    <source>
        <dbReference type="Proteomes" id="UP000029980"/>
    </source>
</evidence>
<sequence length="63" mass="7268">MNVPTEFVATVGASVATMFIGLLSRIKANEAMIDDLFERIQEAEERIYDHERRISRLENGWVK</sequence>
<dbReference type="OrthoDB" id="100979at2157"/>
<feature type="transmembrane region" description="Helical" evidence="2">
    <location>
        <begin position="6"/>
        <end position="23"/>
    </location>
</feature>
<evidence type="ECO:0000256" key="1">
    <source>
        <dbReference type="SAM" id="Coils"/>
    </source>
</evidence>
<proteinExistence type="predicted"/>
<dbReference type="Proteomes" id="UP000029980">
    <property type="component" value="Chromosome"/>
</dbReference>
<evidence type="ECO:0000256" key="2">
    <source>
        <dbReference type="SAM" id="Phobius"/>
    </source>
</evidence>
<keyword evidence="2" id="KW-0472">Membrane</keyword>
<gene>
    <name evidence="3" type="ORF">TEU_07605</name>
</gene>
<keyword evidence="4" id="KW-1185">Reference proteome</keyword>
<reference evidence="3 4" key="1">
    <citation type="journal article" date="2015" name="Int. J. Syst. Evol. Microbiol.">
        <title>Thermococcus eurythermalis sp. nov., a conditional piezophilic hyperthermophilic archaeon with a wide temperature range isolated from an oil-immersed chimney in the Guaymas Basin.</title>
        <authorList>
            <person name="Zhao W."/>
            <person name="Zeng X."/>
            <person name="Xiao X."/>
        </authorList>
    </citation>
    <scope>NUCLEOTIDE SEQUENCE [LARGE SCALE GENOMIC DNA]</scope>
    <source>
        <strain evidence="3 4">A501</strain>
    </source>
</reference>